<keyword evidence="15" id="KW-1185">Reference proteome</keyword>
<dbReference type="PROSITE" id="PS00606">
    <property type="entry name" value="KS3_1"/>
    <property type="match status" value="3"/>
</dbReference>
<dbReference type="SMART" id="SM00823">
    <property type="entry name" value="PKS_PP"/>
    <property type="match status" value="3"/>
</dbReference>
<evidence type="ECO:0000256" key="10">
    <source>
        <dbReference type="SAM" id="MobiDB-lite"/>
    </source>
</evidence>
<dbReference type="InterPro" id="IPR036291">
    <property type="entry name" value="NAD(P)-bd_dom_sf"/>
</dbReference>
<dbReference type="Gene3D" id="3.40.47.10">
    <property type="match status" value="3"/>
</dbReference>
<evidence type="ECO:0000256" key="6">
    <source>
        <dbReference type="ARBA" id="ARBA00023194"/>
    </source>
</evidence>
<dbReference type="Gene3D" id="3.30.70.3290">
    <property type="match status" value="3"/>
</dbReference>
<dbReference type="Pfam" id="PF22621">
    <property type="entry name" value="CurL-like_PKS_C"/>
    <property type="match status" value="1"/>
</dbReference>
<evidence type="ECO:0000256" key="9">
    <source>
        <dbReference type="PROSITE-ProRule" id="PRU01363"/>
    </source>
</evidence>
<dbReference type="InterPro" id="IPR049900">
    <property type="entry name" value="PKS_mFAS_DH"/>
</dbReference>
<dbReference type="InterPro" id="IPR049552">
    <property type="entry name" value="PKS_DH_N"/>
</dbReference>
<feature type="domain" description="Carrier" evidence="11">
    <location>
        <begin position="4980"/>
        <end position="5055"/>
    </location>
</feature>
<keyword evidence="5" id="KW-0808">Transferase</keyword>
<feature type="region of interest" description="C-terminal hotdog fold" evidence="9">
    <location>
        <begin position="3219"/>
        <end position="3360"/>
    </location>
</feature>
<feature type="compositionally biased region" description="Low complexity" evidence="10">
    <location>
        <begin position="4580"/>
        <end position="4608"/>
    </location>
</feature>
<dbReference type="InterPro" id="IPR016036">
    <property type="entry name" value="Malonyl_transacylase_ACP-bd"/>
</dbReference>
<keyword evidence="7" id="KW-0511">Multifunctional enzyme</keyword>
<dbReference type="InterPro" id="IPR014031">
    <property type="entry name" value="Ketoacyl_synth_C"/>
</dbReference>
<feature type="domain" description="PKS/mFAS DH" evidence="13">
    <location>
        <begin position="3079"/>
        <end position="3360"/>
    </location>
</feature>
<dbReference type="InterPro" id="IPR036736">
    <property type="entry name" value="ACP-like_sf"/>
</dbReference>
<feature type="active site" description="Proton acceptor; for dehydratase activity" evidence="9">
    <location>
        <position position="3111"/>
    </location>
</feature>
<dbReference type="Pfam" id="PF08659">
    <property type="entry name" value="KR"/>
    <property type="match status" value="2"/>
</dbReference>
<feature type="active site" description="Proton donor; for dehydratase activity" evidence="9">
    <location>
        <position position="1147"/>
    </location>
</feature>
<feature type="region of interest" description="Disordered" evidence="10">
    <location>
        <begin position="4576"/>
        <end position="4608"/>
    </location>
</feature>
<dbReference type="InterPro" id="IPR020841">
    <property type="entry name" value="PKS_Beta-ketoAc_synthase_dom"/>
</dbReference>
<dbReference type="CDD" id="cd05195">
    <property type="entry name" value="enoyl_red"/>
    <property type="match status" value="1"/>
</dbReference>
<dbReference type="Pfam" id="PF02801">
    <property type="entry name" value="Ketoacyl-synt_C"/>
    <property type="match status" value="3"/>
</dbReference>
<evidence type="ECO:0000256" key="5">
    <source>
        <dbReference type="ARBA" id="ARBA00022679"/>
    </source>
</evidence>
<feature type="region of interest" description="Disordered" evidence="10">
    <location>
        <begin position="3556"/>
        <end position="3580"/>
    </location>
</feature>
<name>A0A401WE72_STREY</name>
<feature type="compositionally biased region" description="Low complexity" evidence="10">
    <location>
        <begin position="4946"/>
        <end position="4959"/>
    </location>
</feature>
<comment type="cofactor">
    <cofactor evidence="1">
        <name>pantetheine 4'-phosphate</name>
        <dbReference type="ChEBI" id="CHEBI:47942"/>
    </cofactor>
</comment>
<dbReference type="PANTHER" id="PTHR43775:SF51">
    <property type="entry name" value="INACTIVE PHENOLPHTHIOCEROL SYNTHESIS POLYKETIDE SYNTHASE TYPE I PKS1-RELATED"/>
    <property type="match status" value="1"/>
</dbReference>
<dbReference type="Pfam" id="PF22953">
    <property type="entry name" value="SpnB_Rossmann"/>
    <property type="match status" value="2"/>
</dbReference>
<feature type="active site" description="Proton acceptor; for dehydratase activity" evidence="9">
    <location>
        <position position="978"/>
    </location>
</feature>
<dbReference type="InterPro" id="IPR009081">
    <property type="entry name" value="PP-bd_ACP"/>
</dbReference>
<dbReference type="RefSeq" id="WP_125057671.1">
    <property type="nucleotide sequence ID" value="NZ_BHZD01000001.1"/>
</dbReference>
<evidence type="ECO:0000256" key="2">
    <source>
        <dbReference type="ARBA" id="ARBA00004792"/>
    </source>
</evidence>
<dbReference type="InterPro" id="IPR013154">
    <property type="entry name" value="ADH-like_N"/>
</dbReference>
<dbReference type="PROSITE" id="PS52019">
    <property type="entry name" value="PKS_MFAS_DH"/>
    <property type="match status" value="2"/>
</dbReference>
<evidence type="ECO:0000313" key="14">
    <source>
        <dbReference type="EMBL" id="GCD47598.1"/>
    </source>
</evidence>
<dbReference type="Pfam" id="PF13602">
    <property type="entry name" value="ADH_zinc_N_2"/>
    <property type="match status" value="1"/>
</dbReference>
<dbReference type="InterPro" id="IPR016035">
    <property type="entry name" value="Acyl_Trfase/lysoPLipase"/>
</dbReference>
<dbReference type="Pfam" id="PF00550">
    <property type="entry name" value="PP-binding"/>
    <property type="match status" value="2"/>
</dbReference>
<dbReference type="FunFam" id="3.40.50.720:FF:000209">
    <property type="entry name" value="Polyketide synthase Pks12"/>
    <property type="match status" value="1"/>
</dbReference>
<dbReference type="PROSITE" id="PS50075">
    <property type="entry name" value="CARRIER"/>
    <property type="match status" value="3"/>
</dbReference>
<comment type="caution">
    <text evidence="14">The sequence shown here is derived from an EMBL/GenBank/DDBJ whole genome shotgun (WGS) entry which is preliminary data.</text>
</comment>
<evidence type="ECO:0000259" key="13">
    <source>
        <dbReference type="PROSITE" id="PS52019"/>
    </source>
</evidence>
<organism evidence="14 15">
    <name type="scientific">Streptomyces paromomycinus</name>
    <name type="common">Streptomyces rimosus subsp. paromomycinus</name>
    <dbReference type="NCBI Taxonomy" id="92743"/>
    <lineage>
        <taxon>Bacteria</taxon>
        <taxon>Bacillati</taxon>
        <taxon>Actinomycetota</taxon>
        <taxon>Actinomycetes</taxon>
        <taxon>Kitasatosporales</taxon>
        <taxon>Streptomycetaceae</taxon>
        <taxon>Streptomyces</taxon>
    </lineage>
</organism>
<dbReference type="InterPro" id="IPR014030">
    <property type="entry name" value="Ketoacyl_synth_N"/>
</dbReference>
<keyword evidence="3" id="KW-0596">Phosphopantetheine</keyword>
<dbReference type="InterPro" id="IPR014043">
    <property type="entry name" value="Acyl_transferase_dom"/>
</dbReference>
<dbReference type="SUPFAM" id="SSF53901">
    <property type="entry name" value="Thiolase-like"/>
    <property type="match status" value="3"/>
</dbReference>
<dbReference type="GO" id="GO:0008270">
    <property type="term" value="F:zinc ion binding"/>
    <property type="evidence" value="ECO:0007669"/>
    <property type="project" value="InterPro"/>
</dbReference>
<feature type="region of interest" description="C-terminal hotdog fold" evidence="9">
    <location>
        <begin position="1086"/>
        <end position="1227"/>
    </location>
</feature>
<feature type="compositionally biased region" description="Low complexity" evidence="10">
    <location>
        <begin position="4446"/>
        <end position="4460"/>
    </location>
</feature>
<dbReference type="GO" id="GO:0004312">
    <property type="term" value="F:fatty acid synthase activity"/>
    <property type="evidence" value="ECO:0007669"/>
    <property type="project" value="TreeGrafter"/>
</dbReference>
<dbReference type="GO" id="GO:0016491">
    <property type="term" value="F:oxidoreductase activity"/>
    <property type="evidence" value="ECO:0007669"/>
    <property type="project" value="InterPro"/>
</dbReference>
<dbReference type="InterPro" id="IPR049551">
    <property type="entry name" value="PKS_DH_C"/>
</dbReference>
<gene>
    <name evidence="14" type="primary">pks12_3</name>
    <name evidence="14" type="ORF">GKJPGBOP_07382</name>
</gene>
<dbReference type="SMART" id="SM00827">
    <property type="entry name" value="PKS_AT"/>
    <property type="match status" value="2"/>
</dbReference>
<evidence type="ECO:0000259" key="11">
    <source>
        <dbReference type="PROSITE" id="PS50075"/>
    </source>
</evidence>
<dbReference type="InterPro" id="IPR006162">
    <property type="entry name" value="Ppantetheine_attach_site"/>
</dbReference>
<dbReference type="InterPro" id="IPR020806">
    <property type="entry name" value="PKS_PP-bd"/>
</dbReference>
<evidence type="ECO:0000259" key="12">
    <source>
        <dbReference type="PROSITE" id="PS52004"/>
    </source>
</evidence>
<dbReference type="InterPro" id="IPR018201">
    <property type="entry name" value="Ketoacyl_synth_AS"/>
</dbReference>
<dbReference type="InterPro" id="IPR002364">
    <property type="entry name" value="Quin_OxRdtase/zeta-crystal_CS"/>
</dbReference>
<dbReference type="FunFam" id="3.40.47.10:FF:000019">
    <property type="entry name" value="Polyketide synthase type I"/>
    <property type="match status" value="3"/>
</dbReference>
<dbReference type="Gene3D" id="3.40.50.720">
    <property type="entry name" value="NAD(P)-binding Rossmann-like Domain"/>
    <property type="match status" value="2"/>
</dbReference>
<dbReference type="InterPro" id="IPR055123">
    <property type="entry name" value="SpnB-like_Rossmann"/>
</dbReference>
<dbReference type="FunFam" id="1.10.1200.10:FF:000007">
    <property type="entry name" value="Probable polyketide synthase pks17"/>
    <property type="match status" value="2"/>
</dbReference>
<feature type="domain" description="PKS/mFAS DH" evidence="13">
    <location>
        <begin position="946"/>
        <end position="1227"/>
    </location>
</feature>
<feature type="compositionally biased region" description="Basic and acidic residues" evidence="10">
    <location>
        <begin position="4413"/>
        <end position="4444"/>
    </location>
</feature>
<dbReference type="InterPro" id="IPR013968">
    <property type="entry name" value="PKS_KR"/>
</dbReference>
<evidence type="ECO:0000256" key="8">
    <source>
        <dbReference type="ARBA" id="ARBA00023315"/>
    </source>
</evidence>
<dbReference type="SMART" id="SM00825">
    <property type="entry name" value="PKS_KS"/>
    <property type="match status" value="3"/>
</dbReference>
<dbReference type="InterPro" id="IPR016039">
    <property type="entry name" value="Thiolase-like"/>
</dbReference>
<evidence type="ECO:0000256" key="3">
    <source>
        <dbReference type="ARBA" id="ARBA00022450"/>
    </source>
</evidence>
<comment type="pathway">
    <text evidence="2">Antibiotic biosynthesis.</text>
</comment>
<keyword evidence="4" id="KW-0597">Phosphoprotein</keyword>
<dbReference type="Pfam" id="PF08240">
    <property type="entry name" value="ADH_N"/>
    <property type="match status" value="1"/>
</dbReference>
<feature type="region of interest" description="Disordered" evidence="10">
    <location>
        <begin position="4937"/>
        <end position="4961"/>
    </location>
</feature>
<proteinExistence type="predicted"/>
<dbReference type="Gene3D" id="3.10.129.110">
    <property type="entry name" value="Polyketide synthase dehydratase"/>
    <property type="match status" value="2"/>
</dbReference>
<feature type="compositionally biased region" description="Basic and acidic residues" evidence="10">
    <location>
        <begin position="74"/>
        <end position="86"/>
    </location>
</feature>
<dbReference type="PANTHER" id="PTHR43775">
    <property type="entry name" value="FATTY ACID SYNTHASE"/>
    <property type="match status" value="1"/>
</dbReference>
<evidence type="ECO:0000313" key="15">
    <source>
        <dbReference type="Proteomes" id="UP000286746"/>
    </source>
</evidence>
<feature type="domain" description="Ketosynthase family 3 (KS3)" evidence="12">
    <location>
        <begin position="2155"/>
        <end position="2581"/>
    </location>
</feature>
<feature type="domain" description="Carrier" evidence="11">
    <location>
        <begin position="2058"/>
        <end position="2133"/>
    </location>
</feature>
<dbReference type="Pfam" id="PF16197">
    <property type="entry name" value="KAsynt_C_assoc"/>
    <property type="match status" value="3"/>
</dbReference>
<dbReference type="SUPFAM" id="SSF47336">
    <property type="entry name" value="ACP-like"/>
    <property type="match status" value="3"/>
</dbReference>
<dbReference type="InterPro" id="IPR032821">
    <property type="entry name" value="PKS_assoc"/>
</dbReference>
<dbReference type="Gene3D" id="1.10.1200.10">
    <property type="entry name" value="ACP-like"/>
    <property type="match status" value="3"/>
</dbReference>
<keyword evidence="8" id="KW-0012">Acyltransferase</keyword>
<dbReference type="Pfam" id="PF00698">
    <property type="entry name" value="Acyl_transf_1"/>
    <property type="match status" value="3"/>
</dbReference>
<dbReference type="PROSITE" id="PS01162">
    <property type="entry name" value="QOR_ZETA_CRYSTAL"/>
    <property type="match status" value="1"/>
</dbReference>
<feature type="region of interest" description="N-terminal hotdog fold" evidence="9">
    <location>
        <begin position="946"/>
        <end position="1072"/>
    </location>
</feature>
<evidence type="ECO:0000256" key="4">
    <source>
        <dbReference type="ARBA" id="ARBA00022553"/>
    </source>
</evidence>
<feature type="domain" description="Ketosynthase family 3 (KS3)" evidence="12">
    <location>
        <begin position="34"/>
        <end position="458"/>
    </location>
</feature>
<dbReference type="FunFam" id="3.90.180.10:FF:000032">
    <property type="entry name" value="Probable polyketide synthase pks1"/>
    <property type="match status" value="1"/>
</dbReference>
<feature type="domain" description="Ketosynthase family 3 (KS3)" evidence="12">
    <location>
        <begin position="3967"/>
        <end position="4394"/>
    </location>
</feature>
<dbReference type="SUPFAM" id="SSF55048">
    <property type="entry name" value="Probable ACP-binding domain of malonyl-CoA ACP transacylase"/>
    <property type="match status" value="2"/>
</dbReference>
<dbReference type="InterPro" id="IPR042104">
    <property type="entry name" value="PKS_dehydratase_sf"/>
</dbReference>
<dbReference type="InterPro" id="IPR015083">
    <property type="entry name" value="NorB/c/GfsB-D-like_docking"/>
</dbReference>
<dbReference type="Pfam" id="PF21089">
    <property type="entry name" value="PKS_DH_N"/>
    <property type="match status" value="2"/>
</dbReference>
<dbReference type="InterPro" id="IPR050091">
    <property type="entry name" value="PKS_NRPS_Biosynth_Enz"/>
</dbReference>
<dbReference type="GO" id="GO:0031177">
    <property type="term" value="F:phosphopantetheine binding"/>
    <property type="evidence" value="ECO:0007669"/>
    <property type="project" value="InterPro"/>
</dbReference>
<evidence type="ECO:0000256" key="1">
    <source>
        <dbReference type="ARBA" id="ARBA00001957"/>
    </source>
</evidence>
<dbReference type="Gene3D" id="3.40.366.10">
    <property type="entry name" value="Malonyl-Coenzyme A Acyl Carrier Protein, domain 2"/>
    <property type="match status" value="3"/>
</dbReference>
<dbReference type="InterPro" id="IPR020843">
    <property type="entry name" value="ER"/>
</dbReference>
<dbReference type="Gene3D" id="3.90.180.10">
    <property type="entry name" value="Medium-chain alcohol dehydrogenases, catalytic domain"/>
    <property type="match status" value="1"/>
</dbReference>
<feature type="compositionally biased region" description="Low complexity" evidence="10">
    <location>
        <begin position="4469"/>
        <end position="4478"/>
    </location>
</feature>
<feature type="region of interest" description="Disordered" evidence="10">
    <location>
        <begin position="4395"/>
        <end position="4478"/>
    </location>
</feature>
<sequence length="5067" mass="519103">MTGQADKLLEALRASVKETERLRQQNRQLVSAASEPLAIVGMSCRYPGGVTTPEQLWELVSTGGDAISGVPADRGWDTEELHDPGRPDSSSSAEGGFLRDAAAFDADFFGISPREALAMDPQQRLLLETSWEALERAGVAPASLRGSQTGVFVGVGPSDYGANPALHTDDLQWHLITGGATSVMSGRISYLLGLQGPSVSVDTACSSSLVALHLAAQAVRSGECSLALAGGATVMASAIGIRGFSRQDGLAADGRCKAFSADADGMGMGEGAGMVVVERLSDARRNGHKVLAVLRGSAVNQDGASNGLTAPNGPSQQRVIRAALAGAHLTAADVDVVEAHGTGTKLGDPIEAQALLATYGQDRPEGRPLWLGSVKSNIGHAQQAAGVAGVIKMVLALQHGQLPRTLHADEASPHVDWASGEVKLLTEPVPWPSGDRVRRAGVSSFGLSGTNAHVILEEPPAAQEAEGDEESGETVVPVAPVVIGAGAWVLSGRTAEALSAQAGRLREWVSLRPELEPADVAWSLAVTRSVFEHRAVVVGGGQEQMLAGLGGLASGVPAGSVVSGVARPGARPVFAFAGQGSQWVGMGRELAGVSPVFAARLSECAAALEPYVDWSLTDVLVGSGDAPALEAADVVQPALWAVMVSLAAVWEAAGVAPEAVVGHSQGEIAAATVAGMLSLEDGARVVALRSRALKVLAGAGGMLSVSRPAAEVEERLVRFGERLSLAAVNGPSATVVSGEPEALEELRAEFEAAGARARMVAVDYASHSAQVDRLEEEITSVLAGLSPRRGRVPMVSAMTGETLTGEELDAGYWFRSLRATVHYDRAVRVLADRGHQVFIEVTPHPVLVGAMHDTLQDLAQEAGPGVMPAAVCGTLRRDEGGADRLVASLAEAFVNGAELDWQAVLSAGRRVGLPTYAFQHERFWPKAAAAVSGGDPVSLGLGAVGHPLLGAAVELAGGAGLVCTGRLSVRTHPWLADHAVGGAVLLPGTGFVELAVCAGDQAGCGVLEELTLQAPLVFPGDGAAVQVQVVLAGADAEGRRSVEVFSRSDGAGQLQGWTQHASGVLAPAGPAAAADDDFAVWPPRNATTVDVSNLYQSAAEGPYGYGPAFQGLRAVWRRGEEVFAEVALPEEVAEDAAAFGLHPALLDAVLQAAFLMGGAEEGTTEEVRLPFAWTGVELHASGASVLRARLRRDAQGMLTVAAADAAGQPVVSVASLITRPVDAGQLGSAASAVADALFTVAWMPVSGAESVAPVAGEWALIGADRFDVAGQLTAAGTPVRCFPGLEELAAAAAGREIDPAFVLVCAGGEGRSEEDPARAAARVTGETLVLVQEWLAEERLAESRLVVLTRGAVAVSAGEGVTDLPAAALAGLVRSAQSENPDRLLLVDLPATGTAEQVIELPVAVGTGEPELALRGGAVHARRLVRPSGALPVPEGRWRLEPDAGGSLEGLSLRPSPEADEPLAAGQVRIAVGAAGLNFRDVLIALGMYPGGGMLGSEIAGTVLEAGPGVEQLAPGDRVTGIGEGGFGPVVVTGARQLVRIPDGWSFAEAASVPTAFMTAWYALVELAGAKPGQRVLVHAAAGGVGMAAVQIARYLGLEVFATASPGKWPVLAAMGLDAEHVSSSRTAGFEADFLSATGGAGVDIVVNSLAGELTDASLRLLPRGGAFVEMGRTDVRDAQAVAAEQPGVTYRSFDLGEAGPEGLGTMLARIMELLSAGELQRLPMRVWEVRRARDAFRFMQQARHTGKIVLTIPAHLSAAQQSASAQTAACSALITGGTGTLGGLVAGHLVVSGRAEHVVLTSRSGPGAAGVAALAARLAHAGASVQVTACDAAVRQELAAVVAAVPAQAPLRTVVHTAGVLDDGTVGSLTVQRVAGVLRPKADGAWNLHELTRDLVPELEDFVLFSSSAAAFGVPGQGNYVAANAFLDALAAERRASGLPGVSLGWGLWAEVSGLTGQLAESDRSRLSRGGALALSADEGLALLDLCLARDEAVLVPSRLDLAGLRAQAVRSAQVPPLWRALVGAGSGRRSAAGAGDAGADSLHERLSGLSGQERTRLLTDLVRTHAAAVLGHASAEAVEPGRAFTDLGFDSLTAVELRNRLSTATGLRLPATLVFDYPNPAALAGHLKARIIGDGDGPAASPLPTSTTQQTSGEPIAIVGLACRFPGGVNGPEEFWRLLADGTDAVSRFPDDRGWDVEALYDPDPDSVGTSYTREGGFIGDAGGFDADFFGISPREALAMDPQQRQVLEASWEALERAGIDPSALRGSQTGVFVGGFASAYGIGVATGDEGAEGNLTTGFATSVLSGRVSYALGLEGPAVTVDTACSSSLVALHLACQAIRAGECSMALAGGSTIISTPDGIVGFSRQRGLAADGRCKAFSADADGMGFAEGTGVLVVERLSDARRNGHPVLAVVRGSAVNQDGASNGLTAPNGPSQQRVIRAALAGAHLTAADVDVVEAHGTGTKLGDPIEAQALLATYGQERPEGRPLWLGSVKSNIGHTQAAAGVAGVIKMVLALQHGQLPRTLHADEPSPHVDWTEGEVKLLTEPVPWRPNDRPRIAGISSFGISGTNVHLLLEEAPAEEPAHVAGNPADGDTVTSAPVLSWAGADAAAETVSAWLVSGRSAAGLAAQADRLRDWLTSRPELAPADVAWSLAATRSVFEHRAVVVGGDREQVLAGLAGLASGAPSGALIAGTARPDARPVFAFAGQGSQWVGMGRELAEVSPVFAGRLAECAAALAPYVDWSLTDVLAGSGDAPALEAADVVQPALWAVMVSLAAVWEAAGVVPEAVVGHSQGEIAAATVAGMLSLQDGARVVALRSRALKVLAGAGGMLSVSRPASEVEERLARFGERLSLAAVNGPSATVVSGEPEALEELRAEFEGAGARARMVAVDYASHSAQVDRLEEEITSVLAGVSPRRGRVPMVSAMTGETLTGEELDAGYWFRSLRATVHYDRAVRVLAGRGHQVFIEVTPHPVLMGAMNDTLEEAAQEAGPGIVPAAVCGTLRRDEGGPAQLVTSLAEAFVSGALVNWQAVLPAGRRVELPTYAFQHERFWPKAAAAVSGGDPVSLGLGAVGHPLLGAAVELAGGAGLVCTGRLSVRTHPWLADHAVGGVVLLPGTGFVELAVRAGDQVGCGLLEELTLQAPLVFPGDGAAVQVQVVLAGADAEGRRSVEVFSRSDGAGQLQGWTQHASGVLAPAGPAAAADDDFAVWPPRNATTVDVSNLYQSAAEGPYGYGPAFQGLRAVWRRGEEVFAEVALPEEVAEDAAAFGLHPALLDAVLQAAFLMGGAEEGTTEEVRLPFAWTGVELHASGASVLRARLRRDAQGMLTVAAADAAGQPVVSVASLITRPVDAGQLGSAASAVADALFTVAWMPVSGAESVAPVAGEWALIGADRFDVAGQLTAAGTPVRCFPGLEELAAAAAGREIDPAFVLVCAGGEGRSEEDPARAAARVTGETLVLVQEWLAEERLAESRLVVLTRGAVAVSAGEGVTDLPAAALAGLVRSAQSENPDRLLLVDLPATDTADQIAVLPAALPAALAAGEPEVAIRDSAVHGRRLTRPSGSTEAVERPANPSGARSALITGGTGTLGGLVAGHLVVSGRAEHVVLTSRSGPGAVGVAALAARLAQTGASVQVTACDAAVRQELAAVVAAVPAEYPLRTVVHTAGVLDDGTVGSLTVQRVAGVLRPKADGAWNLHELTQGMDLDHFVLFSSSAAAFGVPGQGNYVAANAFLDALAAKRRASGLPGVSLGWGLWAEVSGLTGQLAESDRSRMSRSGALALSADEGLALLDLCLTRHEAVLVPSRLDLAGLQTQAARSAQVPPLWRALVSAGTGRRSAAGRDDASADSLRRQLAALPAAERDEMLLNLVRAHVAAVLGHASAEAVEPGRAFTDLGFDSLTAVQLRNRLSTATGLRLPATLVFDYPNPAVLAGHLRGRLGDEPQARTKAATAPAAAETSAAGAPDEPIAIVGMSCRFPGGTADPEDLWRMLRDGEDAISAFPTDRGWDLDGLHDPDAARSGAARTQAGGFVQDAASFDAGFFEISPREALAMDPQQRLLLELAWEAFERSGIDPSSLRSSPTGTFVGGYTSGYETSVLAQGGTESQGHLMTGIATSVLSGRLAYTFGLEGPAVTVDTACSSALVALHLAAQSLRSGECSLALAGGVTVMATPGTFVEFSRQRGLAADGRCKAFAAAADGTGFAEGAGLLVIERLSDARRNGHPVLAVLRGSATNQDGASNGLTAPNGPSQQRVIRAALANSRLTPGDVDVVEAHGTGTKLGDPIEAQALLATYGQDRGEGDPLWLGSVKSNIGHTQAAAGVAGVIKMVLALQHGQLPRTLHVDEPSPHIDWTGGEVRLLTEPVPWQANGRPRRAGVSSFGISGTNAHVILEEAPAPPAGTGSQMLLPGSGSHERLPGSGSHERLPGSGSHERLPGSGSHERLPGSGSHVLLSGSGSHVPPAGPETHAAPPSGAGIAPAAGSVPPLAVPWPLSARTPEALRAQAGRLRQFLLERPELDLVDIGFSLATTRTAFDHRAVVQGTDRDGLLAGLAVAAAGVQTRDVVTGTARTGRKPVFVFSGPARSPEGPGPAGSPEGPGTAASPGSPGADVRLDAAAALLEESPVFADRIADCEQALAPFVDWKVTEVLRAGEDSPALTTPEIHRPVLWAVLVALAALWRSAGVHPAAVAGHGVGEIAAAQVAGVLTAADAARLAVLSGRAPASPGAVQPRPGTVPLYSTRSMAWVDGADLDAGHWLPSPGQEPPVPVRELAEALSGAGFGAYVEVGPEPVLATALAEVLHAEGGGADRDGAPVVTATLRRGELGLRAFTSALAALHVRGVTVDWAAVLGGGRRVELPTYAFQRERYWPQPPARTAAEAPAAGSLSPDEQRLWSALAEQDMTALSEVLGVGTPLREDMPLGEVLAYVAAWRRERTAPDGADGTGAAGAAEGAAAAPEGAHGAGAGWRQRLAEVGPAQQQELLSALVREEIAAMLGYGSVDSVPQYGDVFELGMTSMSAVQLRLRMNELTGLTLPEGFVYDLYMPEAIAEYLLGELTVALREGTPEDR</sequence>
<dbReference type="Pfam" id="PF14765">
    <property type="entry name" value="PS-DH"/>
    <property type="match status" value="2"/>
</dbReference>
<dbReference type="GO" id="GO:0033068">
    <property type="term" value="P:macrolide biosynthetic process"/>
    <property type="evidence" value="ECO:0007669"/>
    <property type="project" value="UniProtKB-ARBA"/>
</dbReference>
<dbReference type="SMART" id="SM00826">
    <property type="entry name" value="PKS_DH"/>
    <property type="match status" value="2"/>
</dbReference>
<protein>
    <submittedName>
        <fullName evidence="14">Polyketide synthase</fullName>
    </submittedName>
</protein>
<dbReference type="FunFam" id="3.40.366.10:FF:000002">
    <property type="entry name" value="Probable polyketide synthase 2"/>
    <property type="match status" value="2"/>
</dbReference>
<accession>A0A401WE72</accession>
<dbReference type="SUPFAM" id="SSF52151">
    <property type="entry name" value="FabD/lysophospholipase-like"/>
    <property type="match status" value="3"/>
</dbReference>
<dbReference type="PROSITE" id="PS52004">
    <property type="entry name" value="KS3_2"/>
    <property type="match status" value="3"/>
</dbReference>
<feature type="active site" description="Proton donor; for dehydratase activity" evidence="9">
    <location>
        <position position="3280"/>
    </location>
</feature>
<dbReference type="InterPro" id="IPR011032">
    <property type="entry name" value="GroES-like_sf"/>
</dbReference>
<feature type="domain" description="Carrier" evidence="11">
    <location>
        <begin position="3866"/>
        <end position="3941"/>
    </location>
</feature>
<dbReference type="InterPro" id="IPR020807">
    <property type="entry name" value="PKS_DH"/>
</dbReference>
<reference evidence="14 15" key="1">
    <citation type="submission" date="2018-11" db="EMBL/GenBank/DDBJ databases">
        <title>Whole genome sequence of Streptomyces paromomycinus NBRC 15454(T).</title>
        <authorList>
            <person name="Komaki H."/>
            <person name="Tamura T."/>
        </authorList>
    </citation>
    <scope>NUCLEOTIDE SEQUENCE [LARGE SCALE GENOMIC DNA]</scope>
    <source>
        <strain evidence="14 15">NBRC 15454</strain>
    </source>
</reference>
<dbReference type="Pfam" id="PF00109">
    <property type="entry name" value="ketoacyl-synt"/>
    <property type="match status" value="3"/>
</dbReference>
<dbReference type="GO" id="GO:0004315">
    <property type="term" value="F:3-oxoacyl-[acyl-carrier-protein] synthase activity"/>
    <property type="evidence" value="ECO:0007669"/>
    <property type="project" value="InterPro"/>
</dbReference>
<dbReference type="EMBL" id="BHZD01000001">
    <property type="protein sequence ID" value="GCD47598.1"/>
    <property type="molecule type" value="Genomic_DNA"/>
</dbReference>
<feature type="region of interest" description="Disordered" evidence="10">
    <location>
        <begin position="70"/>
        <end position="95"/>
    </location>
</feature>
<dbReference type="Gene3D" id="3.40.50.11460">
    <property type="match status" value="1"/>
</dbReference>
<dbReference type="InterPro" id="IPR057326">
    <property type="entry name" value="KR_dom"/>
</dbReference>
<feature type="region of interest" description="Disordered" evidence="10">
    <location>
        <begin position="3945"/>
        <end position="3965"/>
    </location>
</feature>
<evidence type="ECO:0000256" key="7">
    <source>
        <dbReference type="ARBA" id="ARBA00023268"/>
    </source>
</evidence>
<dbReference type="SMART" id="SM00829">
    <property type="entry name" value="PKS_ER"/>
    <property type="match status" value="1"/>
</dbReference>
<keyword evidence="6" id="KW-0045">Antibiotic biosynthesis</keyword>
<dbReference type="SMART" id="SM00822">
    <property type="entry name" value="PKS_KR"/>
    <property type="match status" value="2"/>
</dbReference>
<dbReference type="CDD" id="cd08956">
    <property type="entry name" value="KR_3_FAS_SDR_x"/>
    <property type="match status" value="1"/>
</dbReference>
<dbReference type="GO" id="GO:0006633">
    <property type="term" value="P:fatty acid biosynthetic process"/>
    <property type="evidence" value="ECO:0007669"/>
    <property type="project" value="InterPro"/>
</dbReference>
<dbReference type="Gene3D" id="6.10.140.1830">
    <property type="match status" value="1"/>
</dbReference>
<feature type="compositionally biased region" description="Low complexity" evidence="10">
    <location>
        <begin position="3948"/>
        <end position="3965"/>
    </location>
</feature>
<dbReference type="InterPro" id="IPR001227">
    <property type="entry name" value="Ac_transferase_dom_sf"/>
</dbReference>
<dbReference type="CDD" id="cd00833">
    <property type="entry name" value="PKS"/>
    <property type="match status" value="3"/>
</dbReference>
<dbReference type="SMART" id="SM01294">
    <property type="entry name" value="PKS_PP_betabranch"/>
    <property type="match status" value="2"/>
</dbReference>
<dbReference type="Proteomes" id="UP000286746">
    <property type="component" value="Unassembled WGS sequence"/>
</dbReference>
<dbReference type="SUPFAM" id="SSF51735">
    <property type="entry name" value="NAD(P)-binding Rossmann-fold domains"/>
    <property type="match status" value="5"/>
</dbReference>
<dbReference type="SUPFAM" id="SSF50129">
    <property type="entry name" value="GroES-like"/>
    <property type="match status" value="1"/>
</dbReference>
<dbReference type="Pfam" id="PF08990">
    <property type="entry name" value="Docking"/>
    <property type="match status" value="1"/>
</dbReference>
<feature type="region of interest" description="N-terminal hotdog fold" evidence="9">
    <location>
        <begin position="3079"/>
        <end position="3205"/>
    </location>
</feature>
<dbReference type="PROSITE" id="PS00012">
    <property type="entry name" value="PHOSPHOPANTETHEINE"/>
    <property type="match status" value="2"/>
</dbReference>